<protein>
    <recommendedName>
        <fullName evidence="1">Beta-lactamase-related domain-containing protein</fullName>
    </recommendedName>
</protein>
<organism evidence="2 3">
    <name type="scientific">Agromyces tropicus</name>
    <dbReference type="NCBI Taxonomy" id="555371"/>
    <lineage>
        <taxon>Bacteria</taxon>
        <taxon>Bacillati</taxon>
        <taxon>Actinomycetota</taxon>
        <taxon>Actinomycetes</taxon>
        <taxon>Micrococcales</taxon>
        <taxon>Microbacteriaceae</taxon>
        <taxon>Agromyces</taxon>
    </lineage>
</organism>
<accession>A0ABP5GDB5</accession>
<proteinExistence type="predicted"/>
<dbReference type="InterPro" id="IPR050491">
    <property type="entry name" value="AmpC-like"/>
</dbReference>
<dbReference type="Proteomes" id="UP001501196">
    <property type="component" value="Unassembled WGS sequence"/>
</dbReference>
<comment type="caution">
    <text evidence="2">The sequence shown here is derived from an EMBL/GenBank/DDBJ whole genome shotgun (WGS) entry which is preliminary data.</text>
</comment>
<evidence type="ECO:0000313" key="3">
    <source>
        <dbReference type="Proteomes" id="UP001501196"/>
    </source>
</evidence>
<evidence type="ECO:0000259" key="1">
    <source>
        <dbReference type="Pfam" id="PF00144"/>
    </source>
</evidence>
<gene>
    <name evidence="2" type="ORF">GCM10009819_32110</name>
</gene>
<feature type="domain" description="Beta-lactamase-related" evidence="1">
    <location>
        <begin position="59"/>
        <end position="340"/>
    </location>
</feature>
<dbReference type="SUPFAM" id="SSF56601">
    <property type="entry name" value="beta-lactamase/transpeptidase-like"/>
    <property type="match status" value="1"/>
</dbReference>
<keyword evidence="3" id="KW-1185">Reference proteome</keyword>
<dbReference type="Pfam" id="PF00144">
    <property type="entry name" value="Beta-lactamase"/>
    <property type="match status" value="1"/>
</dbReference>
<reference evidence="3" key="1">
    <citation type="journal article" date="2019" name="Int. J. Syst. Evol. Microbiol.">
        <title>The Global Catalogue of Microorganisms (GCM) 10K type strain sequencing project: providing services to taxonomists for standard genome sequencing and annotation.</title>
        <authorList>
            <consortium name="The Broad Institute Genomics Platform"/>
            <consortium name="The Broad Institute Genome Sequencing Center for Infectious Disease"/>
            <person name="Wu L."/>
            <person name="Ma J."/>
        </authorList>
    </citation>
    <scope>NUCLEOTIDE SEQUENCE [LARGE SCALE GENOMIC DNA]</scope>
    <source>
        <strain evidence="3">JCM 15672</strain>
    </source>
</reference>
<dbReference type="InterPro" id="IPR001466">
    <property type="entry name" value="Beta-lactam-related"/>
</dbReference>
<sequence length="346" mass="35484">MVAATAATLLWCSGCTIGDGAAVTSPETDAAASASAGATGDPELVESLGRTFGDDVDRAAAVLVDGDSVRSAFVHADDTTMFEFGSISKLLLGLLMADSIERGEVAPDDPVGAHLDLGSSDAAATTLEQLATHHSGLPPTPTESDDADPYPDAPGALVDFVTGLEVPSAPEPDYGNVGPALLGAALSAASGETYPELLRERVLEPAGMDDSVVVATRADVPSTLEPGYTLAGIPVDPWTYGDYAPTGGVAGSAADLTALARAIIDGRFSDSAALDPHLRLDSDSSLGYLWVIEERPARTLAWHDARTGGYSSALLIDREAGTAAIVLWNAPGDSEEVARRILLLAD</sequence>
<dbReference type="PANTHER" id="PTHR46825:SF9">
    <property type="entry name" value="BETA-LACTAMASE-RELATED DOMAIN-CONTAINING PROTEIN"/>
    <property type="match status" value="1"/>
</dbReference>
<dbReference type="Gene3D" id="3.40.710.10">
    <property type="entry name" value="DD-peptidase/beta-lactamase superfamily"/>
    <property type="match status" value="1"/>
</dbReference>
<dbReference type="InterPro" id="IPR012338">
    <property type="entry name" value="Beta-lactam/transpept-like"/>
</dbReference>
<name>A0ABP5GDB5_9MICO</name>
<dbReference type="PANTHER" id="PTHR46825">
    <property type="entry name" value="D-ALANYL-D-ALANINE-CARBOXYPEPTIDASE/ENDOPEPTIDASE AMPH"/>
    <property type="match status" value="1"/>
</dbReference>
<dbReference type="RefSeq" id="WP_344376834.1">
    <property type="nucleotide sequence ID" value="NZ_BAAAPW010000005.1"/>
</dbReference>
<evidence type="ECO:0000313" key="2">
    <source>
        <dbReference type="EMBL" id="GAA2043105.1"/>
    </source>
</evidence>
<dbReference type="EMBL" id="BAAAPW010000005">
    <property type="protein sequence ID" value="GAA2043105.1"/>
    <property type="molecule type" value="Genomic_DNA"/>
</dbReference>